<evidence type="ECO:0008006" key="5">
    <source>
        <dbReference type="Google" id="ProtNLM"/>
    </source>
</evidence>
<reference evidence="1" key="2">
    <citation type="submission" date="2016-05" db="EMBL/GenBank/DDBJ databases">
        <authorList>
            <person name="Lavstsen T."/>
            <person name="Jespersen J.S."/>
        </authorList>
    </citation>
    <scope>NUCLEOTIDE SEQUENCE</scope>
    <source>
        <strain evidence="1">NML01-0328</strain>
    </source>
</reference>
<dbReference type="GeneID" id="60770904"/>
<dbReference type="KEGG" id="ecor:SAMEA4412678_2013"/>
<reference evidence="2 4" key="3">
    <citation type="submission" date="2017-06" db="EMBL/GenBank/DDBJ databases">
        <authorList>
            <consortium name="Pathogen Informatics"/>
        </authorList>
    </citation>
    <scope>NUCLEOTIDE SEQUENCE [LARGE SCALE GENOMIC DNA]</scope>
    <source>
        <strain evidence="2 4">NCTC10596</strain>
    </source>
</reference>
<dbReference type="InterPro" id="IPR025459">
    <property type="entry name" value="DUF4279"/>
</dbReference>
<dbReference type="Proteomes" id="UP000215465">
    <property type="component" value="Chromosome 1"/>
</dbReference>
<dbReference type="RefSeq" id="WP_003822605.1">
    <property type="nucleotide sequence ID" value="NZ_CAUTFU010000014.1"/>
</dbReference>
<organism evidence="1 3">
    <name type="scientific">Eikenella corrodens</name>
    <dbReference type="NCBI Taxonomy" id="539"/>
    <lineage>
        <taxon>Bacteria</taxon>
        <taxon>Pseudomonadati</taxon>
        <taxon>Pseudomonadota</taxon>
        <taxon>Betaproteobacteria</taxon>
        <taxon>Neisseriales</taxon>
        <taxon>Neisseriaceae</taxon>
        <taxon>Eikenella</taxon>
    </lineage>
</organism>
<protein>
    <recommendedName>
        <fullName evidence="5">DUF4279 domain-containing protein</fullName>
    </recommendedName>
</protein>
<gene>
    <name evidence="1" type="ORF">A7P85_09330</name>
    <name evidence="2" type="ORF">SAMEA4412678_02013</name>
</gene>
<dbReference type="EMBL" id="LXSF01000012">
    <property type="protein sequence ID" value="OAM15371.1"/>
    <property type="molecule type" value="Genomic_DNA"/>
</dbReference>
<evidence type="ECO:0000313" key="4">
    <source>
        <dbReference type="Proteomes" id="UP000215465"/>
    </source>
</evidence>
<evidence type="ECO:0000313" key="2">
    <source>
        <dbReference type="EMBL" id="SNW10609.1"/>
    </source>
</evidence>
<dbReference type="AlphaFoldDB" id="A0A1A9RCP0"/>
<sequence length="162" mass="17975">MDAPNLNECYLYFALTGRGFDPDAISTALNLAPTRAIYEDNSIGMGGRISSYSSWQYGTPILRDGDVFRLNEIADELIVTLLPVQDKIAELIKAHRLEAYLMIVLTVSTDERDSTPAIGFSPQVISFCHAVGASIEFDIYQGQADEEEEADYRADNPPRVLH</sequence>
<proteinExistence type="predicted"/>
<dbReference type="EMBL" id="LT906482">
    <property type="protein sequence ID" value="SNW10609.1"/>
    <property type="molecule type" value="Genomic_DNA"/>
</dbReference>
<dbReference type="Pfam" id="PF14106">
    <property type="entry name" value="DUF4279"/>
    <property type="match status" value="1"/>
</dbReference>
<evidence type="ECO:0000313" key="3">
    <source>
        <dbReference type="Proteomes" id="UP000078003"/>
    </source>
</evidence>
<dbReference type="Proteomes" id="UP000078003">
    <property type="component" value="Unassembled WGS sequence"/>
</dbReference>
<reference evidence="3" key="1">
    <citation type="submission" date="2016-05" db="EMBL/GenBank/DDBJ databases">
        <title>Draft genome of Corynebacterium afermentans subsp. afermentans LCDC 88199T.</title>
        <authorList>
            <person name="Bernier A.-M."/>
            <person name="Bernard K."/>
        </authorList>
    </citation>
    <scope>NUCLEOTIDE SEQUENCE [LARGE SCALE GENOMIC DNA]</scope>
    <source>
        <strain evidence="3">NML01-0328</strain>
    </source>
</reference>
<evidence type="ECO:0000313" key="1">
    <source>
        <dbReference type="EMBL" id="OAM15371.1"/>
    </source>
</evidence>
<accession>A0A1A9RCP0</accession>
<name>A0A1A9RCP0_EIKCO</name>